<gene>
    <name evidence="1" type="ORF">FJW00_07250</name>
</gene>
<keyword evidence="2" id="KW-1185">Reference proteome</keyword>
<accession>A0ABY2ZDN0</accession>
<dbReference type="EMBL" id="VHIZ01000037">
    <property type="protein sequence ID" value="TPV28747.1"/>
    <property type="molecule type" value="Genomic_DNA"/>
</dbReference>
<protein>
    <submittedName>
        <fullName evidence="1">Uncharacterized protein</fullName>
    </submittedName>
</protein>
<sequence length="69" mass="8114">MLTDEKPGKQKKILQEDDWAALKELILRYIFAFIASTKNGLSTAFIYVPDKFYDADFRRIQRYAHPCVD</sequence>
<evidence type="ECO:0000313" key="2">
    <source>
        <dbReference type="Proteomes" id="UP000316142"/>
    </source>
</evidence>
<evidence type="ECO:0000313" key="1">
    <source>
        <dbReference type="EMBL" id="TPV28747.1"/>
    </source>
</evidence>
<organism evidence="1 2">
    <name type="scientific">Pantoea anthophila</name>
    <dbReference type="NCBI Taxonomy" id="470931"/>
    <lineage>
        <taxon>Bacteria</taxon>
        <taxon>Pseudomonadati</taxon>
        <taxon>Pseudomonadota</taxon>
        <taxon>Gammaproteobacteria</taxon>
        <taxon>Enterobacterales</taxon>
        <taxon>Erwiniaceae</taxon>
        <taxon>Pantoea</taxon>
    </lineage>
</organism>
<comment type="caution">
    <text evidence="1">The sequence shown here is derived from an EMBL/GenBank/DDBJ whole genome shotgun (WGS) entry which is preliminary data.</text>
</comment>
<dbReference type="RefSeq" id="WP_140923372.1">
    <property type="nucleotide sequence ID" value="NZ_CP122311.1"/>
</dbReference>
<dbReference type="Proteomes" id="UP000316142">
    <property type="component" value="Unassembled WGS sequence"/>
</dbReference>
<reference evidence="1 2" key="1">
    <citation type="submission" date="2019-06" db="EMBL/GenBank/DDBJ databases">
        <title>Taxogenomics and systematics of the genus Pantoea.</title>
        <authorList>
            <person name="Tambong J.T."/>
        </authorList>
    </citation>
    <scope>NUCLEOTIDE SEQUENCE [LARGE SCALE GENOMIC DNA]</scope>
    <source>
        <strain evidence="1 2">LMG 2558</strain>
    </source>
</reference>
<name>A0ABY2ZDN0_9GAMM</name>
<proteinExistence type="predicted"/>